<proteinExistence type="predicted"/>
<evidence type="ECO:0000313" key="3">
    <source>
        <dbReference type="Proteomes" id="UP001596398"/>
    </source>
</evidence>
<organism evidence="2 3">
    <name type="scientific">Halosegnis marinus</name>
    <dbReference type="NCBI Taxonomy" id="3034023"/>
    <lineage>
        <taxon>Archaea</taxon>
        <taxon>Methanobacteriati</taxon>
        <taxon>Methanobacteriota</taxon>
        <taxon>Stenosarchaea group</taxon>
        <taxon>Halobacteria</taxon>
        <taxon>Halobacteriales</taxon>
        <taxon>Natronomonadaceae</taxon>
        <taxon>Halosegnis</taxon>
    </lineage>
</organism>
<name>A0ABD5ZSK3_9EURY</name>
<dbReference type="Proteomes" id="UP001596398">
    <property type="component" value="Unassembled WGS sequence"/>
</dbReference>
<dbReference type="AlphaFoldDB" id="A0ABD5ZSK3"/>
<protein>
    <recommendedName>
        <fullName evidence="4">Small CPxCG-related zinc finger protein</fullName>
    </recommendedName>
</protein>
<keyword evidence="3" id="KW-1185">Reference proteome</keyword>
<dbReference type="RefSeq" id="WP_276236306.1">
    <property type="nucleotide sequence ID" value="NZ_CP119803.1"/>
</dbReference>
<evidence type="ECO:0008006" key="4">
    <source>
        <dbReference type="Google" id="ProtNLM"/>
    </source>
</evidence>
<evidence type="ECO:0000256" key="1">
    <source>
        <dbReference type="SAM" id="MobiDB-lite"/>
    </source>
</evidence>
<dbReference type="GeneID" id="79268350"/>
<accession>A0ABD5ZSK3</accession>
<feature type="region of interest" description="Disordered" evidence="1">
    <location>
        <begin position="58"/>
        <end position="93"/>
    </location>
</feature>
<comment type="caution">
    <text evidence="2">The sequence shown here is derived from an EMBL/GenBank/DDBJ whole genome shotgun (WGS) entry which is preliminary data.</text>
</comment>
<gene>
    <name evidence="2" type="ORF">ACFQJ4_15025</name>
</gene>
<evidence type="ECO:0000313" key="2">
    <source>
        <dbReference type="EMBL" id="MFC7236611.1"/>
    </source>
</evidence>
<dbReference type="EMBL" id="JBHTAP010000002">
    <property type="protein sequence ID" value="MFC7236611.1"/>
    <property type="molecule type" value="Genomic_DNA"/>
</dbReference>
<sequence>MTDRTTTTPGESDPTPVTCCPHCDGTDIHARTATWGAPHAVDPERRYRCYACGGTFEEPAERPPKRRASTLSGLAKRLDQLDPDAIGADTQAD</sequence>
<reference evidence="2 3" key="1">
    <citation type="journal article" date="2019" name="Int. J. Syst. Evol. Microbiol.">
        <title>The Global Catalogue of Microorganisms (GCM) 10K type strain sequencing project: providing services to taxonomists for standard genome sequencing and annotation.</title>
        <authorList>
            <consortium name="The Broad Institute Genomics Platform"/>
            <consortium name="The Broad Institute Genome Sequencing Center for Infectious Disease"/>
            <person name="Wu L."/>
            <person name="Ma J."/>
        </authorList>
    </citation>
    <scope>NUCLEOTIDE SEQUENCE [LARGE SCALE GENOMIC DNA]</scope>
    <source>
        <strain evidence="2 3">DT85</strain>
    </source>
</reference>